<reference evidence="2" key="1">
    <citation type="submission" date="2019-01" db="EMBL/GenBank/DDBJ databases">
        <title>Cytophagaceae bacterium strain CAR-16.</title>
        <authorList>
            <person name="Chen W.-M."/>
        </authorList>
    </citation>
    <scope>NUCLEOTIDE SEQUENCE [LARGE SCALE GENOMIC DNA]</scope>
    <source>
        <strain evidence="2">ICH-30</strain>
    </source>
</reference>
<dbReference type="OrthoDB" id="1327228at2"/>
<dbReference type="PROSITE" id="PS51257">
    <property type="entry name" value="PROKAR_LIPOPROTEIN"/>
    <property type="match status" value="1"/>
</dbReference>
<dbReference type="RefSeq" id="WP_129463127.1">
    <property type="nucleotide sequence ID" value="NZ_JACSXZ010000001.1"/>
</dbReference>
<dbReference type="AlphaFoldDB" id="A0A4Q1KYB2"/>
<comment type="caution">
    <text evidence="1">The sequence shown here is derived from an EMBL/GenBank/DDBJ whole genome shotgun (WGS) entry which is preliminary data.</text>
</comment>
<dbReference type="EMBL" id="SBKQ01000002">
    <property type="protein sequence ID" value="RXR34720.1"/>
    <property type="molecule type" value="Genomic_DNA"/>
</dbReference>
<organism evidence="1 2">
    <name type="scientific">Flavobacterium piscinae</name>
    <dbReference type="NCBI Taxonomy" id="2506424"/>
    <lineage>
        <taxon>Bacteria</taxon>
        <taxon>Pseudomonadati</taxon>
        <taxon>Bacteroidota</taxon>
        <taxon>Flavobacteriia</taxon>
        <taxon>Flavobacteriales</taxon>
        <taxon>Flavobacteriaceae</taxon>
        <taxon>Flavobacterium</taxon>
    </lineage>
</organism>
<evidence type="ECO:0000313" key="2">
    <source>
        <dbReference type="Proteomes" id="UP000289734"/>
    </source>
</evidence>
<sequence>MKNKVLKISVVGLLTFFIGCSDSDNSIDGILDETTSGAVLRTIDLVSSEIALGDDDAAFTVILEAQDRLNGGLMEKVEVYASFKDNTDDGIDYGVEETFLYDLLPSDFATGPIGLPRITVNISLAQLLQALSVQDGEFNGGDQFEVRFKYLTTDGRTFSWENSSANIVGGAYYRSPFRYNVNVTCPFESSLAGTHSYVTTNMSIPGSSPCGGTVSGTVTWFDTDEDGNPLPEGTYRITDYSFGLFESSCWFDDPAYDDGAAVKWFCKNLLTLGSDQYGETWTYEIVSVNGAQMTINFASTYNETGTTVLTREGNEPWPAIFQD</sequence>
<gene>
    <name evidence="1" type="ORF">EQG68_02085</name>
</gene>
<name>A0A4Q1KYB2_9FLAO</name>
<protein>
    <recommendedName>
        <fullName evidence="3">DUF1735 domain-containing protein</fullName>
    </recommendedName>
</protein>
<accession>A0A4Q1KYB2</accession>
<evidence type="ECO:0008006" key="3">
    <source>
        <dbReference type="Google" id="ProtNLM"/>
    </source>
</evidence>
<keyword evidence="2" id="KW-1185">Reference proteome</keyword>
<dbReference type="Proteomes" id="UP000289734">
    <property type="component" value="Unassembled WGS sequence"/>
</dbReference>
<proteinExistence type="predicted"/>
<evidence type="ECO:0000313" key="1">
    <source>
        <dbReference type="EMBL" id="RXR34720.1"/>
    </source>
</evidence>